<proteinExistence type="predicted"/>
<gene>
    <name evidence="3" type="ORF">LOM8899_01709</name>
</gene>
<evidence type="ECO:0000256" key="2">
    <source>
        <dbReference type="SAM" id="SignalP"/>
    </source>
</evidence>
<evidence type="ECO:0000313" key="3">
    <source>
        <dbReference type="EMBL" id="SMY07573.1"/>
    </source>
</evidence>
<dbReference type="InterPro" id="IPR013424">
    <property type="entry name" value="Ice-binding_C"/>
</dbReference>
<organism evidence="3 4">
    <name type="scientific">Flavimaricola marinus</name>
    <dbReference type="NCBI Taxonomy" id="1819565"/>
    <lineage>
        <taxon>Bacteria</taxon>
        <taxon>Pseudomonadati</taxon>
        <taxon>Pseudomonadota</taxon>
        <taxon>Alphaproteobacteria</taxon>
        <taxon>Rhodobacterales</taxon>
        <taxon>Paracoccaceae</taxon>
        <taxon>Flavimaricola</taxon>
    </lineage>
</organism>
<keyword evidence="4" id="KW-1185">Reference proteome</keyword>
<feature type="signal peptide" evidence="2">
    <location>
        <begin position="1"/>
        <end position="23"/>
    </location>
</feature>
<dbReference type="InterPro" id="IPR022472">
    <property type="entry name" value="VPLPA-CTERM"/>
</dbReference>
<dbReference type="EMBL" id="FXZK01000002">
    <property type="protein sequence ID" value="SMY07573.1"/>
    <property type="molecule type" value="Genomic_DNA"/>
</dbReference>
<protein>
    <recommendedName>
        <fullName evidence="5">VPLPA-CTERM protein sorting domain protein</fullName>
    </recommendedName>
</protein>
<sequence>MTNKILSLTAAATALCLALPASAATISGVVWEGGGPGIAGGAPAPDQVLGDFNEMVDDPLLEVVGDTTIYGGVTSAANFDLYTDAFTLDLGSSYYELDFSWYDAEVTSNGLDGQIVVGGVSYSLGAIDSVDLGAFTGQVTFIIDPTDGAIGGREDAFWTLEIAAVPVPAAGLLLLTALGGLGIARRRKSA</sequence>
<evidence type="ECO:0008006" key="5">
    <source>
        <dbReference type="Google" id="ProtNLM"/>
    </source>
</evidence>
<feature type="transmembrane region" description="Helical" evidence="1">
    <location>
        <begin position="162"/>
        <end position="184"/>
    </location>
</feature>
<evidence type="ECO:0000313" key="4">
    <source>
        <dbReference type="Proteomes" id="UP000201613"/>
    </source>
</evidence>
<dbReference type="NCBIfam" id="TIGR02595">
    <property type="entry name" value="PEP_CTERM"/>
    <property type="match status" value="1"/>
</dbReference>
<name>A0A238LDE8_9RHOB</name>
<dbReference type="Proteomes" id="UP000201613">
    <property type="component" value="Unassembled WGS sequence"/>
</dbReference>
<keyword evidence="1" id="KW-1133">Transmembrane helix</keyword>
<reference evidence="3 4" key="1">
    <citation type="submission" date="2017-05" db="EMBL/GenBank/DDBJ databases">
        <authorList>
            <person name="Song R."/>
            <person name="Chenine A.L."/>
            <person name="Ruprecht R.M."/>
        </authorList>
    </citation>
    <scope>NUCLEOTIDE SEQUENCE [LARGE SCALE GENOMIC DNA]</scope>
    <source>
        <strain evidence="3 4">CECT 8899</strain>
    </source>
</reference>
<dbReference type="RefSeq" id="WP_168770499.1">
    <property type="nucleotide sequence ID" value="NZ_FXZK01000002.1"/>
</dbReference>
<feature type="chain" id="PRO_5013371399" description="VPLPA-CTERM protein sorting domain protein" evidence="2">
    <location>
        <begin position="24"/>
        <end position="190"/>
    </location>
</feature>
<dbReference type="AlphaFoldDB" id="A0A238LDE8"/>
<dbReference type="NCBIfam" id="TIGR03370">
    <property type="entry name" value="VPLPA-CTERM"/>
    <property type="match status" value="1"/>
</dbReference>
<keyword evidence="1" id="KW-0472">Membrane</keyword>
<accession>A0A238LDE8</accession>
<keyword evidence="1" id="KW-0812">Transmembrane</keyword>
<keyword evidence="2" id="KW-0732">Signal</keyword>
<evidence type="ECO:0000256" key="1">
    <source>
        <dbReference type="SAM" id="Phobius"/>
    </source>
</evidence>